<dbReference type="InterPro" id="IPR027417">
    <property type="entry name" value="P-loop_NTPase"/>
</dbReference>
<feature type="compositionally biased region" description="Low complexity" evidence="1">
    <location>
        <begin position="652"/>
        <end position="662"/>
    </location>
</feature>
<feature type="compositionally biased region" description="Basic and acidic residues" evidence="1">
    <location>
        <begin position="241"/>
        <end position="266"/>
    </location>
</feature>
<feature type="compositionally biased region" description="Basic and acidic residues" evidence="1">
    <location>
        <begin position="527"/>
        <end position="541"/>
    </location>
</feature>
<dbReference type="PROSITE" id="PS50309">
    <property type="entry name" value="DC"/>
    <property type="match status" value="1"/>
</dbReference>
<feature type="compositionally biased region" description="Low complexity" evidence="1">
    <location>
        <begin position="689"/>
        <end position="698"/>
    </location>
</feature>
<reference evidence="3 4" key="1">
    <citation type="journal article" date="2021" name="Elife">
        <title>Chloroplast acquisition without the gene transfer in kleptoplastic sea slugs, Plakobranchus ocellatus.</title>
        <authorList>
            <person name="Maeda T."/>
            <person name="Takahashi S."/>
            <person name="Yoshida T."/>
            <person name="Shimamura S."/>
            <person name="Takaki Y."/>
            <person name="Nagai Y."/>
            <person name="Toyoda A."/>
            <person name="Suzuki Y."/>
            <person name="Arimoto A."/>
            <person name="Ishii H."/>
            <person name="Satoh N."/>
            <person name="Nishiyama T."/>
            <person name="Hasebe M."/>
            <person name="Maruyama T."/>
            <person name="Minagawa J."/>
            <person name="Obokata J."/>
            <person name="Shigenobu S."/>
        </authorList>
    </citation>
    <scope>NUCLEOTIDE SEQUENCE [LARGE SCALE GENOMIC DNA]</scope>
</reference>
<dbReference type="PANTHER" id="PTHR10699:SF11">
    <property type="entry name" value="IGLOO, ISOFORM A"/>
    <property type="match status" value="1"/>
</dbReference>
<dbReference type="InterPro" id="IPR000048">
    <property type="entry name" value="IQ_motif_EF-hand-BS"/>
</dbReference>
<feature type="compositionally biased region" description="Polar residues" evidence="1">
    <location>
        <begin position="163"/>
        <end position="186"/>
    </location>
</feature>
<dbReference type="EMBL" id="BMAT01002812">
    <property type="protein sequence ID" value="GFS14661.1"/>
    <property type="molecule type" value="Genomic_DNA"/>
</dbReference>
<evidence type="ECO:0000259" key="2">
    <source>
        <dbReference type="PROSITE" id="PS50309"/>
    </source>
</evidence>
<dbReference type="GO" id="GO:0035556">
    <property type="term" value="P:intracellular signal transduction"/>
    <property type="evidence" value="ECO:0007669"/>
    <property type="project" value="InterPro"/>
</dbReference>
<dbReference type="Gene3D" id="3.10.20.230">
    <property type="entry name" value="Doublecortin domain"/>
    <property type="match status" value="1"/>
</dbReference>
<organism evidence="3 4">
    <name type="scientific">Elysia marginata</name>
    <dbReference type="NCBI Taxonomy" id="1093978"/>
    <lineage>
        <taxon>Eukaryota</taxon>
        <taxon>Metazoa</taxon>
        <taxon>Spiralia</taxon>
        <taxon>Lophotrochozoa</taxon>
        <taxon>Mollusca</taxon>
        <taxon>Gastropoda</taxon>
        <taxon>Heterobranchia</taxon>
        <taxon>Euthyneura</taxon>
        <taxon>Panpulmonata</taxon>
        <taxon>Sacoglossa</taxon>
        <taxon>Placobranchoidea</taxon>
        <taxon>Plakobranchidae</taxon>
        <taxon>Elysia</taxon>
    </lineage>
</organism>
<evidence type="ECO:0000313" key="4">
    <source>
        <dbReference type="Proteomes" id="UP000762676"/>
    </source>
</evidence>
<dbReference type="SUPFAM" id="SSF89837">
    <property type="entry name" value="Doublecortin (DC)"/>
    <property type="match status" value="1"/>
</dbReference>
<feature type="compositionally biased region" description="Basic and acidic residues" evidence="1">
    <location>
        <begin position="765"/>
        <end position="779"/>
    </location>
</feature>
<name>A0AAV4J1R4_9GAST</name>
<dbReference type="PANTHER" id="PTHR10699">
    <property type="entry name" value="NEUROMODULIN"/>
    <property type="match status" value="1"/>
</dbReference>
<accession>A0AAV4J1R4</accession>
<dbReference type="GO" id="GO:0005516">
    <property type="term" value="F:calmodulin binding"/>
    <property type="evidence" value="ECO:0007669"/>
    <property type="project" value="TreeGrafter"/>
</dbReference>
<feature type="region of interest" description="Disordered" evidence="1">
    <location>
        <begin position="565"/>
        <end position="779"/>
    </location>
</feature>
<dbReference type="Pfam" id="PF03607">
    <property type="entry name" value="DCX"/>
    <property type="match status" value="1"/>
</dbReference>
<comment type="caution">
    <text evidence="3">The sequence shown here is derived from an EMBL/GenBank/DDBJ whole genome shotgun (WGS) entry which is preliminary data.</text>
</comment>
<dbReference type="SMART" id="SM00015">
    <property type="entry name" value="IQ"/>
    <property type="match status" value="5"/>
</dbReference>
<dbReference type="AlphaFoldDB" id="A0AAV4J1R4"/>
<sequence length="779" mass="87674">MAYIFFSSFLRYFRYDQITSLENRKAPPFKYDANPVVHNRRLQHSGKISKIETRSKLIKVWPNGDDLHAPRVVLLSPKMPWNLINVMDMVSDAMKGYLSGPTEKLYLLNGIKVMDIDQITHNGQYVALKKRDRFKMCRYNENGTKNITTSPRLERKFLAPLNYSRSNNSTQSSPEHSNASTQNSVNGHPPRRRAARRDDEQVFPARPVKHTRSSEKNRAVDLDKDQGGMFKAKQNNRTTHGAREVQETRHTRTEVPVDQRQAKPVEDELIMSEDNYYINKARDDEKEEEQEEKLPKGKKTPNTRNGPSSQAGGVEARANSKRSPPTHQQQQQQKQRKNDSPVNHYDDFERQKSAAKIQAGFRGYKTRQQLKSKNTRPAPAPRSETPPSRDDNNYKKVNDDEERNRAAAKIQAGVRGHQSRQKSRGKQSKPEASLQPEDTLLGEEERAAAKIQAGFRGFQTRRKLKEKNAQEEIERRREEEERAAAKIQAGFRGYSSRKNTRNSLARETPPPAAPPARQQQQQQQQQPREDSYDSLDREIHAATKIQSSYRGYVARRELDRKREAAVILPDNPHDDNGINDDVDNNNPTGIFARSSTPPNIAKSKEDNNESQSPRPNHAHPRSPTPPQVSNDRAVDRFRSSLGDIRNVAGTDSKPSSRPVSSKKPAEAEDLAGENKPVRGTPHDGPEATSRSPSQSQRPSPSPQLGQAKGGDDQASPEPSKVETDVLPGEEKLGFGHNDEAATPPSAPAEVVDDPKSHGKQNGHAKPVEANEARENNAII</sequence>
<dbReference type="SMART" id="SM00537">
    <property type="entry name" value="DCX"/>
    <property type="match status" value="1"/>
</dbReference>
<dbReference type="Pfam" id="PF00612">
    <property type="entry name" value="IQ"/>
    <property type="match status" value="5"/>
</dbReference>
<protein>
    <submittedName>
        <fullName evidence="3">Doublecortin domain-containing protein 2</fullName>
    </submittedName>
</protein>
<dbReference type="PROSITE" id="PS50096">
    <property type="entry name" value="IQ"/>
    <property type="match status" value="5"/>
</dbReference>
<feature type="compositionally biased region" description="Basic and acidic residues" evidence="1">
    <location>
        <begin position="212"/>
        <end position="226"/>
    </location>
</feature>
<dbReference type="Gene3D" id="1.20.5.190">
    <property type="match status" value="3"/>
</dbReference>
<feature type="compositionally biased region" description="Low complexity" evidence="1">
    <location>
        <begin position="515"/>
        <end position="526"/>
    </location>
</feature>
<feature type="compositionally biased region" description="Basic and acidic residues" evidence="1">
    <location>
        <begin position="336"/>
        <end position="352"/>
    </location>
</feature>
<feature type="compositionally biased region" description="Basic and acidic residues" evidence="1">
    <location>
        <begin position="719"/>
        <end position="739"/>
    </location>
</feature>
<feature type="domain" description="Doublecortin" evidence="2">
    <location>
        <begin position="56"/>
        <end position="140"/>
    </location>
</feature>
<dbReference type="Proteomes" id="UP000762676">
    <property type="component" value="Unassembled WGS sequence"/>
</dbReference>
<feature type="compositionally biased region" description="Basic and acidic residues" evidence="1">
    <location>
        <begin position="387"/>
        <end position="405"/>
    </location>
</feature>
<feature type="compositionally biased region" description="Basic residues" evidence="1">
    <location>
        <begin position="417"/>
        <end position="427"/>
    </location>
</feature>
<dbReference type="SUPFAM" id="SSF52540">
    <property type="entry name" value="P-loop containing nucleoside triphosphate hydrolases"/>
    <property type="match status" value="1"/>
</dbReference>
<keyword evidence="4" id="KW-1185">Reference proteome</keyword>
<feature type="compositionally biased region" description="Polar residues" evidence="1">
    <location>
        <begin position="302"/>
        <end position="311"/>
    </location>
</feature>
<dbReference type="InterPro" id="IPR003533">
    <property type="entry name" value="Doublecortin_dom"/>
</dbReference>
<dbReference type="InterPro" id="IPR036572">
    <property type="entry name" value="Doublecortin_dom_sf"/>
</dbReference>
<gene>
    <name evidence="3" type="ORF">ElyMa_001429200</name>
</gene>
<evidence type="ECO:0000256" key="1">
    <source>
        <dbReference type="SAM" id="MobiDB-lite"/>
    </source>
</evidence>
<feature type="compositionally biased region" description="Basic and acidic residues" evidence="1">
    <location>
        <begin position="466"/>
        <end position="484"/>
    </location>
</feature>
<dbReference type="CDD" id="cd23767">
    <property type="entry name" value="IQCD"/>
    <property type="match status" value="3"/>
</dbReference>
<evidence type="ECO:0000313" key="3">
    <source>
        <dbReference type="EMBL" id="GFS14661.1"/>
    </source>
</evidence>
<proteinExistence type="predicted"/>
<dbReference type="FunFam" id="1.20.5.190:FF:000055">
    <property type="entry name" value="Putative microtubule-associated protein futsch"/>
    <property type="match status" value="1"/>
</dbReference>
<feature type="region of interest" description="Disordered" evidence="1">
    <location>
        <begin position="163"/>
        <end position="553"/>
    </location>
</feature>
<feature type="compositionally biased region" description="Basic residues" evidence="1">
    <location>
        <begin position="364"/>
        <end position="374"/>
    </location>
</feature>